<dbReference type="EMBL" id="KP136319">
    <property type="protein sequence ID" value="AJF98501.1"/>
    <property type="molecule type" value="Genomic_DNA"/>
</dbReference>
<feature type="domain" description="DUF5848" evidence="1">
    <location>
        <begin position="44"/>
        <end position="112"/>
    </location>
</feature>
<dbReference type="GeneID" id="23463418"/>
<dbReference type="Proteomes" id="UP000202511">
    <property type="component" value="Segment"/>
</dbReference>
<name>A0A0B5JBU1_9VIRU</name>
<dbReference type="Pfam" id="PF19166">
    <property type="entry name" value="DUF5848"/>
    <property type="match status" value="1"/>
</dbReference>
<evidence type="ECO:0000313" key="3">
    <source>
        <dbReference type="Proteomes" id="UP000202511"/>
    </source>
</evidence>
<evidence type="ECO:0000259" key="1">
    <source>
        <dbReference type="Pfam" id="PF19166"/>
    </source>
</evidence>
<organism evidence="2 3">
    <name type="scientific">Pandoravirus inopinatum</name>
    <dbReference type="NCBI Taxonomy" id="1605721"/>
    <lineage>
        <taxon>Viruses</taxon>
        <taxon>Pandoravirus</taxon>
    </lineage>
</organism>
<dbReference type="KEGG" id="vg:23463418"/>
<protein>
    <recommendedName>
        <fullName evidence="1">DUF5848 domain-containing protein</fullName>
    </recommendedName>
</protein>
<dbReference type="InterPro" id="IPR043884">
    <property type="entry name" value="DUF5848"/>
</dbReference>
<evidence type="ECO:0000313" key="2">
    <source>
        <dbReference type="EMBL" id="AJF98501.1"/>
    </source>
</evidence>
<accession>A0A0B5JBU1</accession>
<reference evidence="2 3" key="1">
    <citation type="journal article" date="2015" name="Parasitol. Res.">
        <title>Viruses in close associations with free-living amoebae.</title>
        <authorList>
            <person name="Scheid P."/>
        </authorList>
    </citation>
    <scope>NUCLEOTIDE SEQUENCE [LARGE SCALE GENOMIC DNA]</scope>
    <source>
        <strain evidence="2">KlaHel</strain>
    </source>
</reference>
<dbReference type="RefSeq" id="YP_009120736.1">
    <property type="nucleotide sequence ID" value="NC_026440.1"/>
</dbReference>
<sequence length="302" mass="32184">MASQETASPARDRMRSLSRTAEAAFDACQRVQEGVEPLDAPRSRLLDALAAGAALTTVHGPATTRQAAVAACAEILRVYTWFWSALHAIERDAPGTLDQLPPLITPMSVLDAMALPTRGFIGMGLAQQTIAALVAWLRTTGRLGPAEWDDAQHPFTIAYYPLVGGGGLAILRHNDAVVAYADVSEEDDRVEDVVVLNGQLLPLIRGGRMRLADPRPALARLLARTVANLRPEHVVSALGVTDEVGARVLYGPNPEGYLGLVRLTTDQLADDLSDSDGHVAIGAAPRSWGYESDEDPDALGSL</sequence>
<proteinExistence type="predicted"/>